<evidence type="ECO:0000313" key="2">
    <source>
        <dbReference type="Proteomes" id="UP000032336"/>
    </source>
</evidence>
<protein>
    <submittedName>
        <fullName evidence="1">Uncharacterized protein</fullName>
    </submittedName>
</protein>
<dbReference type="EMBL" id="JXUW01000030">
    <property type="protein sequence ID" value="KJE75728.1"/>
    <property type="molecule type" value="Genomic_DNA"/>
</dbReference>
<proteinExistence type="predicted"/>
<comment type="caution">
    <text evidence="1">The sequence shown here is derived from an EMBL/GenBank/DDBJ whole genome shotgun (WGS) entry which is preliminary data.</text>
</comment>
<name>A0A0D8FR35_9ACTN</name>
<dbReference type="AlphaFoldDB" id="A0A0D8FR35"/>
<dbReference type="Proteomes" id="UP000032336">
    <property type="component" value="Unassembled WGS sequence"/>
</dbReference>
<sequence>MAGSTRRVAQPDTWELRVFIGRDSLGKSSIAKFAS</sequence>
<organism evidence="1 2">
    <name type="scientific">Ferrimicrobium acidiphilum DSM 19497</name>
    <dbReference type="NCBI Taxonomy" id="1121877"/>
    <lineage>
        <taxon>Bacteria</taxon>
        <taxon>Bacillati</taxon>
        <taxon>Actinomycetota</taxon>
        <taxon>Acidimicrobiia</taxon>
        <taxon>Acidimicrobiales</taxon>
        <taxon>Acidimicrobiaceae</taxon>
        <taxon>Ferrimicrobium</taxon>
    </lineage>
</organism>
<accession>A0A0D8FR35</accession>
<evidence type="ECO:0000313" key="1">
    <source>
        <dbReference type="EMBL" id="KJE75728.1"/>
    </source>
</evidence>
<reference evidence="1 2" key="1">
    <citation type="submission" date="2015-01" db="EMBL/GenBank/DDBJ databases">
        <title>Draft genome of the acidophilic iron oxidizer Ferrimicrobium acidiphilum strain T23.</title>
        <authorList>
            <person name="Poehlein A."/>
            <person name="Eisen S."/>
            <person name="Schloemann M."/>
            <person name="Johnson B.D."/>
            <person name="Daniel R."/>
            <person name="Muehling M."/>
        </authorList>
    </citation>
    <scope>NUCLEOTIDE SEQUENCE [LARGE SCALE GENOMIC DNA]</scope>
    <source>
        <strain evidence="1 2">T23</strain>
    </source>
</reference>
<dbReference type="STRING" id="1121877.FEAC_25040"/>
<gene>
    <name evidence="1" type="ORF">FEAC_25040</name>
</gene>
<keyword evidence="2" id="KW-1185">Reference proteome</keyword>